<gene>
    <name evidence="3" type="ORF">PPOP_0911</name>
</gene>
<keyword evidence="3" id="KW-0808">Transferase</keyword>
<sequence length="323" mass="37756">MKWDVKSVMGEQQGKVQILVSTYNGEKYLAEQLDSLLQQTYSHFFITIRDDGSSDRTTAIIRKYVSHYPHKIEAFSDSNVGVIASFFELLTKHVHKDTDYICFCDQDDVWMPDKVERGLHALGGHTGDMPMMHITSTQMVNDRLQPLHCWPPAPRRGPSFFNALIENIAVGATMMINRPAIEMMQRHVPHPEHIVMHDWWAYLVVSAFGKVIYDEKPSILYRQHQRNVVGGQNGMMETLKKKWKNYVKHCEAKIYWKQAQEFERCWGELLPMELRRGLQQFLLSGRTLAMRFHYALTTPLYRQSKLDNLVFRFMMIRGDILND</sequence>
<evidence type="ECO:0000313" key="3">
    <source>
        <dbReference type="EMBL" id="GAC41560.1"/>
    </source>
</evidence>
<dbReference type="InterPro" id="IPR001173">
    <property type="entry name" value="Glyco_trans_2-like"/>
</dbReference>
<comment type="caution">
    <text evidence="3">The sequence shown here is derived from an EMBL/GenBank/DDBJ whole genome shotgun (WGS) entry which is preliminary data.</text>
</comment>
<evidence type="ECO:0000256" key="1">
    <source>
        <dbReference type="ARBA" id="ARBA00006739"/>
    </source>
</evidence>
<dbReference type="Gene3D" id="3.90.550.10">
    <property type="entry name" value="Spore Coat Polysaccharide Biosynthesis Protein SpsA, Chain A"/>
    <property type="match status" value="1"/>
</dbReference>
<dbReference type="Pfam" id="PF00535">
    <property type="entry name" value="Glycos_transf_2"/>
    <property type="match status" value="1"/>
</dbReference>
<feature type="domain" description="Glycosyltransferase 2-like" evidence="2">
    <location>
        <begin position="18"/>
        <end position="181"/>
    </location>
</feature>
<evidence type="ECO:0000313" key="4">
    <source>
        <dbReference type="Proteomes" id="UP000029453"/>
    </source>
</evidence>
<organism evidence="3 4">
    <name type="scientific">Paenibacillus popilliae ATCC 14706</name>
    <dbReference type="NCBI Taxonomy" id="1212764"/>
    <lineage>
        <taxon>Bacteria</taxon>
        <taxon>Bacillati</taxon>
        <taxon>Bacillota</taxon>
        <taxon>Bacilli</taxon>
        <taxon>Bacillales</taxon>
        <taxon>Paenibacillaceae</taxon>
        <taxon>Paenibacillus</taxon>
    </lineage>
</organism>
<dbReference type="AlphaFoldDB" id="M9LGB5"/>
<dbReference type="PANTHER" id="PTHR22916:SF3">
    <property type="entry name" value="UDP-GLCNAC:BETAGAL BETA-1,3-N-ACETYLGLUCOSAMINYLTRANSFERASE-LIKE PROTEIN 1"/>
    <property type="match status" value="1"/>
</dbReference>
<dbReference type="InterPro" id="IPR029044">
    <property type="entry name" value="Nucleotide-diphossugar_trans"/>
</dbReference>
<proteinExistence type="inferred from homology"/>
<comment type="similarity">
    <text evidence="1">Belongs to the glycosyltransferase 2 family.</text>
</comment>
<dbReference type="SUPFAM" id="SSF53448">
    <property type="entry name" value="Nucleotide-diphospho-sugar transferases"/>
    <property type="match status" value="1"/>
</dbReference>
<dbReference type="Proteomes" id="UP000029453">
    <property type="component" value="Unassembled WGS sequence"/>
</dbReference>
<keyword evidence="4" id="KW-1185">Reference proteome</keyword>
<dbReference type="PANTHER" id="PTHR22916">
    <property type="entry name" value="GLYCOSYLTRANSFERASE"/>
    <property type="match status" value="1"/>
</dbReference>
<dbReference type="GO" id="GO:0016758">
    <property type="term" value="F:hexosyltransferase activity"/>
    <property type="evidence" value="ECO:0007669"/>
    <property type="project" value="UniProtKB-ARBA"/>
</dbReference>
<dbReference type="EMBL" id="BALG01000040">
    <property type="protein sequence ID" value="GAC41560.1"/>
    <property type="molecule type" value="Genomic_DNA"/>
</dbReference>
<name>M9LGB5_PAEPP</name>
<evidence type="ECO:0000259" key="2">
    <source>
        <dbReference type="Pfam" id="PF00535"/>
    </source>
</evidence>
<dbReference type="CDD" id="cd04196">
    <property type="entry name" value="GT_2_like_d"/>
    <property type="match status" value="1"/>
</dbReference>
<reference evidence="3 4" key="1">
    <citation type="submission" date="2012-10" db="EMBL/GenBank/DDBJ databases">
        <title>Draft Genome Sequence of Paenibacillus popilliae ATCC 14706T.</title>
        <authorList>
            <person name="Iiyama K."/>
            <person name="Mori K."/>
            <person name="Mon H."/>
            <person name="Chieda Y."/>
            <person name="Lee J.M."/>
            <person name="Kusakabe T."/>
            <person name="Tashiro K."/>
            <person name="Asano S."/>
            <person name="Yasunaga-Aoki C."/>
            <person name="Shimizu S."/>
        </authorList>
    </citation>
    <scope>NUCLEOTIDE SEQUENCE [LARGE SCALE GENOMIC DNA]</scope>
    <source>
        <strain evidence="3 4">ATCC 14706</strain>
    </source>
</reference>
<protein>
    <submittedName>
        <fullName evidence="3">Glycosyltransferase</fullName>
    </submittedName>
</protein>
<accession>M9LGB5</accession>